<comment type="caution">
    <text evidence="1">The sequence shown here is derived from an EMBL/GenBank/DDBJ whole genome shotgun (WGS) entry which is preliminary data.</text>
</comment>
<evidence type="ECO:0000313" key="1">
    <source>
        <dbReference type="EMBL" id="RVU87623.1"/>
    </source>
</evidence>
<dbReference type="RefSeq" id="WP_127821864.1">
    <property type="nucleotide sequence ID" value="NZ_RWGX02000016.1"/>
</dbReference>
<accession>A0AA94JPC6</accession>
<dbReference type="EMBL" id="RWGX01000004">
    <property type="protein sequence ID" value="RVU87623.1"/>
    <property type="molecule type" value="Genomic_DNA"/>
</dbReference>
<gene>
    <name evidence="1" type="ORF">EJB19_05165</name>
</gene>
<reference evidence="1" key="1">
    <citation type="submission" date="2018-12" db="EMBL/GenBank/DDBJ databases">
        <title>Draft genome sequence of Flaovobacterium columnare BGFS27 isolated from channel catfish in Alabama.</title>
        <authorList>
            <person name="Cai W."/>
            <person name="Arias C."/>
        </authorList>
    </citation>
    <scope>NUCLEOTIDE SEQUENCE [LARGE SCALE GENOMIC DNA]</scope>
    <source>
        <strain evidence="1">BGFS27</strain>
    </source>
</reference>
<evidence type="ECO:0008006" key="2">
    <source>
        <dbReference type="Google" id="ProtNLM"/>
    </source>
</evidence>
<organism evidence="1">
    <name type="scientific">Flavobacterium columnare</name>
    <dbReference type="NCBI Taxonomy" id="996"/>
    <lineage>
        <taxon>Bacteria</taxon>
        <taxon>Pseudomonadati</taxon>
        <taxon>Bacteroidota</taxon>
        <taxon>Flavobacteriia</taxon>
        <taxon>Flavobacteriales</taxon>
        <taxon>Flavobacteriaceae</taxon>
        <taxon>Flavobacterium</taxon>
    </lineage>
</organism>
<sequence>MNKIDYSNITNDYKKLILDFCNSGKINREEIKTFLVDFDINICFEDLILLPVEELKNIKSVNFSDIRTKYNYDEKMTKKHISHIKSYFNYSGLQKYLSNFLMNKLSALNLKSCYYCNIDYINTFVAFNNEYFDKYDLINNVEDTIELKLINNIGYKTANKIFNLKGQINSENEYNSRLDKNTRKILDNLFENGKIKLDKIKSHNHFTLDHLMPQKDYIHLSLCLYNLIPVCYSCNSKFKKDKKIYSRVEELEFISPSSSNYDSNIFETLLNFRNGFSLDNVDNKENFKIKINSTYTEYLKILKLQGRYNFHKDISFDMIEKRKKYPDIEINKISNLLGIPANQIKKDIFGKECFESNNEPFEKYKQDIAKQIRLFLLSNDSSKNKGK</sequence>
<proteinExistence type="predicted"/>
<name>A0AA94JPC6_9FLAO</name>
<dbReference type="AlphaFoldDB" id="A0AA94JPC6"/>
<protein>
    <recommendedName>
        <fullName evidence="2">HNH nuclease domain-containing protein</fullName>
    </recommendedName>
</protein>